<accession>A0A7I8DTQ2</accession>
<evidence type="ECO:0000256" key="1">
    <source>
        <dbReference type="SAM" id="Phobius"/>
    </source>
</evidence>
<keyword evidence="1" id="KW-0812">Transmembrane</keyword>
<name>A0A7I8DTQ2_9FIRM</name>
<dbReference type="AlphaFoldDB" id="A0A7I8DTQ2"/>
<evidence type="ECO:0000313" key="3">
    <source>
        <dbReference type="Proteomes" id="UP000515703"/>
    </source>
</evidence>
<sequence>MLVQIRFFLFDFKKHFLKFTGTLLQFIIVVCLATYILHALWDYKRVENTIAEMTEENQIYMLDNATEDFRFNQLINDTRYFPMMKELNEYAQSRPKVVSYVANTSMTISVNHNFNAPRGIEQSSYNGLRQLNCVSISPNFIEVFHLQGDIDKNEIAKKFANYNLNDKIIPVILGSAFQRYTKKYEIIQDSRGINYKVLGFLKQGSYYIAPNRGDETIVLDGYFITPYQVTYNSSLAFSFNFFSTYYITNDKSQITDIMKKSDELGLYGLKLKSFDRQMEYIQADIIEKVLFNSLLCMIILLMSVIGLMGNLIQFITEYMSEFSVHLLCGASESEIILRVGIQVAVLIIGANIMNFAIYGINVSSFITFGLSTLLGALIMVYPIIKIYSQSIMVMIRRSTI</sequence>
<organism evidence="2 3">
    <name type="scientific">Anaerocolumna chitinilytica</name>
    <dbReference type="NCBI Taxonomy" id="1727145"/>
    <lineage>
        <taxon>Bacteria</taxon>
        <taxon>Bacillati</taxon>
        <taxon>Bacillota</taxon>
        <taxon>Clostridia</taxon>
        <taxon>Lachnospirales</taxon>
        <taxon>Lachnospiraceae</taxon>
        <taxon>Anaerocolumna</taxon>
    </lineage>
</organism>
<reference evidence="2 3" key="1">
    <citation type="submission" date="2020-08" db="EMBL/GenBank/DDBJ databases">
        <title>Draft genome sequencing of an Anaerocolumna strain isolated from anoxic soil subjected to BSD treatment.</title>
        <authorList>
            <person name="Uek A."/>
            <person name="Tonouchi A."/>
        </authorList>
    </citation>
    <scope>NUCLEOTIDE SEQUENCE [LARGE SCALE GENOMIC DNA]</scope>
    <source>
        <strain evidence="2 3">CTTW</strain>
    </source>
</reference>
<feature type="transmembrane region" description="Helical" evidence="1">
    <location>
        <begin position="366"/>
        <end position="387"/>
    </location>
</feature>
<reference evidence="2 3" key="2">
    <citation type="submission" date="2020-08" db="EMBL/GenBank/DDBJ databases">
        <authorList>
            <person name="Ueki A."/>
            <person name="Tonouchi A."/>
        </authorList>
    </citation>
    <scope>NUCLEOTIDE SEQUENCE [LARGE SCALE GENOMIC DNA]</scope>
    <source>
        <strain evidence="2 3">CTTW</strain>
    </source>
</reference>
<keyword evidence="1" id="KW-0472">Membrane</keyword>
<protein>
    <recommendedName>
        <fullName evidence="4">ABC transporter permease</fullName>
    </recommendedName>
</protein>
<gene>
    <name evidence="2" type="ORF">bsdcttw_34560</name>
</gene>
<keyword evidence="3" id="KW-1185">Reference proteome</keyword>
<feature type="transmembrane region" description="Helical" evidence="1">
    <location>
        <begin position="21"/>
        <end position="41"/>
    </location>
</feature>
<feature type="transmembrane region" description="Helical" evidence="1">
    <location>
        <begin position="335"/>
        <end position="360"/>
    </location>
</feature>
<dbReference type="EMBL" id="AP023368">
    <property type="protein sequence ID" value="BCK00416.1"/>
    <property type="molecule type" value="Genomic_DNA"/>
</dbReference>
<dbReference type="Proteomes" id="UP000515703">
    <property type="component" value="Chromosome"/>
</dbReference>
<dbReference type="RefSeq" id="WP_185256090.1">
    <property type="nucleotide sequence ID" value="NZ_AP023368.1"/>
</dbReference>
<proteinExistence type="predicted"/>
<keyword evidence="1" id="KW-1133">Transmembrane helix</keyword>
<feature type="transmembrane region" description="Helical" evidence="1">
    <location>
        <begin position="289"/>
        <end position="314"/>
    </location>
</feature>
<evidence type="ECO:0000313" key="2">
    <source>
        <dbReference type="EMBL" id="BCK00416.1"/>
    </source>
</evidence>
<evidence type="ECO:0008006" key="4">
    <source>
        <dbReference type="Google" id="ProtNLM"/>
    </source>
</evidence>
<dbReference type="KEGG" id="acht:bsdcttw_34560"/>